<dbReference type="PANTHER" id="PTHR30250">
    <property type="entry name" value="PST FAMILY PREDICTED COLANIC ACID TRANSPORTER"/>
    <property type="match status" value="1"/>
</dbReference>
<dbReference type="InterPro" id="IPR050833">
    <property type="entry name" value="Poly_Biosynth_Transport"/>
</dbReference>
<feature type="transmembrane region" description="Helical" evidence="6">
    <location>
        <begin position="156"/>
        <end position="176"/>
    </location>
</feature>
<evidence type="ECO:0000256" key="5">
    <source>
        <dbReference type="ARBA" id="ARBA00023136"/>
    </source>
</evidence>
<name>A0ABP4EY34_9ACTN</name>
<organism evidence="7 8">
    <name type="scientific">Nocardioides aquiterrae</name>
    <dbReference type="NCBI Taxonomy" id="203799"/>
    <lineage>
        <taxon>Bacteria</taxon>
        <taxon>Bacillati</taxon>
        <taxon>Actinomycetota</taxon>
        <taxon>Actinomycetes</taxon>
        <taxon>Propionibacteriales</taxon>
        <taxon>Nocardioidaceae</taxon>
        <taxon>Nocardioides</taxon>
    </lineage>
</organism>
<feature type="transmembrane region" description="Helical" evidence="6">
    <location>
        <begin position="307"/>
        <end position="328"/>
    </location>
</feature>
<dbReference type="EMBL" id="BAAAJE010000011">
    <property type="protein sequence ID" value="GAA1144985.1"/>
    <property type="molecule type" value="Genomic_DNA"/>
</dbReference>
<sequence>MAVMNVATYGFTMVAARLLGPQAYGAFASLMATLLVITVLQLALQATAARRIAAEPEHVAQIERTILGVTYRAAVALGLLLLVLTPVLNAVLRLDSLGTAALISVISVPFTIMGGQAGILQGERRWQALAVLYVLSGVPRLVIGTLLILWHPTEAAAIVGTGIGACAPVIAGWWFLRRPRHEGVQSEDHGFRRVIAESFHNSQVLLAFFALSNTDIVIARNVLTEHDAGLYAGGLILTKAVLFLPQFVVVVAFPSMATVGERRRALTASLGLVAVLGAVATAGAALLPDLALVFVGGQQFAEISDHLWIFAILGTVLSMLQLLVYSVLARQGQRSAYLVWSAFVVLVVLGLTTSSLRGLLAVVITVDSVLLAGLLVISLWVLRPSVGRVVPAPAEAD</sequence>
<feature type="transmembrane region" description="Helical" evidence="6">
    <location>
        <begin position="265"/>
        <end position="287"/>
    </location>
</feature>
<keyword evidence="2" id="KW-1003">Cell membrane</keyword>
<evidence type="ECO:0000313" key="7">
    <source>
        <dbReference type="EMBL" id="GAA1144985.1"/>
    </source>
</evidence>
<dbReference type="Pfam" id="PF01943">
    <property type="entry name" value="Polysacc_synt"/>
    <property type="match status" value="1"/>
</dbReference>
<proteinExistence type="predicted"/>
<feature type="transmembrane region" description="Helical" evidence="6">
    <location>
        <begin position="335"/>
        <end position="353"/>
    </location>
</feature>
<evidence type="ECO:0000256" key="4">
    <source>
        <dbReference type="ARBA" id="ARBA00022989"/>
    </source>
</evidence>
<gene>
    <name evidence="7" type="ORF">GCM10009606_25240</name>
</gene>
<feature type="transmembrane region" description="Helical" evidence="6">
    <location>
        <begin position="131"/>
        <end position="150"/>
    </location>
</feature>
<dbReference type="PANTHER" id="PTHR30250:SF26">
    <property type="entry name" value="PSMA PROTEIN"/>
    <property type="match status" value="1"/>
</dbReference>
<protein>
    <recommendedName>
        <fullName evidence="9">Polysaccharide biosynthesis protein</fullName>
    </recommendedName>
</protein>
<evidence type="ECO:0000313" key="8">
    <source>
        <dbReference type="Proteomes" id="UP001499979"/>
    </source>
</evidence>
<accession>A0ABP4EY34</accession>
<comment type="caution">
    <text evidence="7">The sequence shown here is derived from an EMBL/GenBank/DDBJ whole genome shotgun (WGS) entry which is preliminary data.</text>
</comment>
<feature type="transmembrane region" description="Helical" evidence="6">
    <location>
        <begin position="359"/>
        <end position="382"/>
    </location>
</feature>
<evidence type="ECO:0000256" key="2">
    <source>
        <dbReference type="ARBA" id="ARBA00022475"/>
    </source>
</evidence>
<comment type="subcellular location">
    <subcellularLocation>
        <location evidence="1">Cell membrane</location>
        <topology evidence="1">Multi-pass membrane protein</topology>
    </subcellularLocation>
</comment>
<keyword evidence="4 6" id="KW-1133">Transmembrane helix</keyword>
<feature type="transmembrane region" description="Helical" evidence="6">
    <location>
        <begin position="204"/>
        <end position="223"/>
    </location>
</feature>
<evidence type="ECO:0000256" key="1">
    <source>
        <dbReference type="ARBA" id="ARBA00004651"/>
    </source>
</evidence>
<dbReference type="InterPro" id="IPR002797">
    <property type="entry name" value="Polysacc_synth"/>
</dbReference>
<keyword evidence="8" id="KW-1185">Reference proteome</keyword>
<feature type="transmembrane region" description="Helical" evidence="6">
    <location>
        <begin position="229"/>
        <end position="253"/>
    </location>
</feature>
<keyword evidence="3 6" id="KW-0812">Transmembrane</keyword>
<keyword evidence="5 6" id="KW-0472">Membrane</keyword>
<evidence type="ECO:0000256" key="6">
    <source>
        <dbReference type="SAM" id="Phobius"/>
    </source>
</evidence>
<feature type="transmembrane region" description="Helical" evidence="6">
    <location>
        <begin position="65"/>
        <end position="88"/>
    </location>
</feature>
<dbReference type="Proteomes" id="UP001499979">
    <property type="component" value="Unassembled WGS sequence"/>
</dbReference>
<feature type="transmembrane region" description="Helical" evidence="6">
    <location>
        <begin position="100"/>
        <end position="119"/>
    </location>
</feature>
<feature type="transmembrane region" description="Helical" evidence="6">
    <location>
        <begin position="23"/>
        <end position="44"/>
    </location>
</feature>
<reference evidence="8" key="1">
    <citation type="journal article" date="2019" name="Int. J. Syst. Evol. Microbiol.">
        <title>The Global Catalogue of Microorganisms (GCM) 10K type strain sequencing project: providing services to taxonomists for standard genome sequencing and annotation.</title>
        <authorList>
            <consortium name="The Broad Institute Genomics Platform"/>
            <consortium name="The Broad Institute Genome Sequencing Center for Infectious Disease"/>
            <person name="Wu L."/>
            <person name="Ma J."/>
        </authorList>
    </citation>
    <scope>NUCLEOTIDE SEQUENCE [LARGE SCALE GENOMIC DNA]</scope>
    <source>
        <strain evidence="8">JCM 11813</strain>
    </source>
</reference>
<evidence type="ECO:0008006" key="9">
    <source>
        <dbReference type="Google" id="ProtNLM"/>
    </source>
</evidence>
<evidence type="ECO:0000256" key="3">
    <source>
        <dbReference type="ARBA" id="ARBA00022692"/>
    </source>
</evidence>